<keyword evidence="1" id="KW-0812">Transmembrane</keyword>
<gene>
    <name evidence="2" type="ORF">H8S33_08145</name>
</gene>
<keyword evidence="1" id="KW-1133">Transmembrane helix</keyword>
<dbReference type="Pfam" id="PF22564">
    <property type="entry name" value="HAAS"/>
    <property type="match status" value="1"/>
</dbReference>
<proteinExistence type="predicted"/>
<keyword evidence="3" id="KW-1185">Reference proteome</keyword>
<sequence length="186" mass="20560">MNKEQFLTQLEGALKRLPSSEREDIIQDFREHFEVGVSEGKSEEEIAKGLGTPQQIAKEITASFHLEQVQETATTGNVLRAVWAVIGLGFFNLVIVLGPFIALAGIVLSGWAVGLSGIVSPVLYLVNVAIYPEIFELYQLFISITFAGIGIFVIIGMYYVTRWLSKGFIRYLQFNVRMVKGGIGNA</sequence>
<evidence type="ECO:0000313" key="2">
    <source>
        <dbReference type="EMBL" id="MBC5636784.1"/>
    </source>
</evidence>
<evidence type="ECO:0000313" key="3">
    <source>
        <dbReference type="Proteomes" id="UP000637359"/>
    </source>
</evidence>
<dbReference type="AlphaFoldDB" id="A0A923RHU1"/>
<comment type="caution">
    <text evidence="2">The sequence shown here is derived from an EMBL/GenBank/DDBJ whole genome shotgun (WGS) entry which is preliminary data.</text>
</comment>
<reference evidence="2" key="1">
    <citation type="submission" date="2020-08" db="EMBL/GenBank/DDBJ databases">
        <title>Genome public.</title>
        <authorList>
            <person name="Liu C."/>
            <person name="Sun Q."/>
        </authorList>
    </citation>
    <scope>NUCLEOTIDE SEQUENCE</scope>
    <source>
        <strain evidence="2">BX22</strain>
    </source>
</reference>
<dbReference type="RefSeq" id="WP_186869499.1">
    <property type="nucleotide sequence ID" value="NZ_JACOOL010000005.1"/>
</dbReference>
<keyword evidence="1" id="KW-0472">Membrane</keyword>
<organism evidence="2 3">
    <name type="scientific">Ornithinibacillus hominis</name>
    <dbReference type="NCBI Taxonomy" id="2763055"/>
    <lineage>
        <taxon>Bacteria</taxon>
        <taxon>Bacillati</taxon>
        <taxon>Bacillota</taxon>
        <taxon>Bacilli</taxon>
        <taxon>Bacillales</taxon>
        <taxon>Bacillaceae</taxon>
        <taxon>Ornithinibacillus</taxon>
    </lineage>
</organism>
<feature type="transmembrane region" description="Helical" evidence="1">
    <location>
        <begin position="137"/>
        <end position="160"/>
    </location>
</feature>
<name>A0A923RHU1_9BACI</name>
<dbReference type="Proteomes" id="UP000637359">
    <property type="component" value="Unassembled WGS sequence"/>
</dbReference>
<evidence type="ECO:0000256" key="1">
    <source>
        <dbReference type="SAM" id="Phobius"/>
    </source>
</evidence>
<protein>
    <submittedName>
        <fullName evidence="2">DUF1700 domain-containing protein</fullName>
    </submittedName>
</protein>
<accession>A0A923RHU1</accession>
<feature type="transmembrane region" description="Helical" evidence="1">
    <location>
        <begin position="81"/>
        <end position="104"/>
    </location>
</feature>
<feature type="transmembrane region" description="Helical" evidence="1">
    <location>
        <begin position="111"/>
        <end position="131"/>
    </location>
</feature>
<dbReference type="EMBL" id="JACOOL010000005">
    <property type="protein sequence ID" value="MBC5636784.1"/>
    <property type="molecule type" value="Genomic_DNA"/>
</dbReference>